<keyword evidence="1" id="KW-0418">Kinase</keyword>
<dbReference type="EMBL" id="BLXT01006392">
    <property type="protein sequence ID" value="GFO31319.1"/>
    <property type="molecule type" value="Genomic_DNA"/>
</dbReference>
<gene>
    <name evidence="1" type="ORF">PoB_005782400</name>
</gene>
<proteinExistence type="predicted"/>
<dbReference type="GO" id="GO:0016301">
    <property type="term" value="F:kinase activity"/>
    <property type="evidence" value="ECO:0007669"/>
    <property type="project" value="UniProtKB-KW"/>
</dbReference>
<dbReference type="Proteomes" id="UP000735302">
    <property type="component" value="Unassembled WGS sequence"/>
</dbReference>
<accession>A0AAV4CK89</accession>
<dbReference type="AlphaFoldDB" id="A0AAV4CK89"/>
<protein>
    <submittedName>
        <fullName evidence="1">Cai-1 autoinducer sensor kinase/phosphatase cqss</fullName>
    </submittedName>
</protein>
<name>A0AAV4CK89_9GAST</name>
<evidence type="ECO:0000313" key="2">
    <source>
        <dbReference type="Proteomes" id="UP000735302"/>
    </source>
</evidence>
<comment type="caution">
    <text evidence="1">The sequence shown here is derived from an EMBL/GenBank/DDBJ whole genome shotgun (WGS) entry which is preliminary data.</text>
</comment>
<sequence length="134" mass="16212">MFYRHIRENRSMCASSLFCAHRDIPPILFCDLCTHQYRLVLCFVRKKRDLTKPSHATADYVLALTDQHFELFHPAVSHYHREHAPNRRYMSPEITIRDMHTLFKEVPPDIHKVDYDSYRRRLQKKKKRSSVNWV</sequence>
<reference evidence="1 2" key="1">
    <citation type="journal article" date="2021" name="Elife">
        <title>Chloroplast acquisition without the gene transfer in kleptoplastic sea slugs, Plakobranchus ocellatus.</title>
        <authorList>
            <person name="Maeda T."/>
            <person name="Takahashi S."/>
            <person name="Yoshida T."/>
            <person name="Shimamura S."/>
            <person name="Takaki Y."/>
            <person name="Nagai Y."/>
            <person name="Toyoda A."/>
            <person name="Suzuki Y."/>
            <person name="Arimoto A."/>
            <person name="Ishii H."/>
            <person name="Satoh N."/>
            <person name="Nishiyama T."/>
            <person name="Hasebe M."/>
            <person name="Maruyama T."/>
            <person name="Minagawa J."/>
            <person name="Obokata J."/>
            <person name="Shigenobu S."/>
        </authorList>
    </citation>
    <scope>NUCLEOTIDE SEQUENCE [LARGE SCALE GENOMIC DNA]</scope>
</reference>
<organism evidence="1 2">
    <name type="scientific">Plakobranchus ocellatus</name>
    <dbReference type="NCBI Taxonomy" id="259542"/>
    <lineage>
        <taxon>Eukaryota</taxon>
        <taxon>Metazoa</taxon>
        <taxon>Spiralia</taxon>
        <taxon>Lophotrochozoa</taxon>
        <taxon>Mollusca</taxon>
        <taxon>Gastropoda</taxon>
        <taxon>Heterobranchia</taxon>
        <taxon>Euthyneura</taxon>
        <taxon>Panpulmonata</taxon>
        <taxon>Sacoglossa</taxon>
        <taxon>Placobranchoidea</taxon>
        <taxon>Plakobranchidae</taxon>
        <taxon>Plakobranchus</taxon>
    </lineage>
</organism>
<keyword evidence="2" id="KW-1185">Reference proteome</keyword>
<keyword evidence="1" id="KW-0808">Transferase</keyword>
<evidence type="ECO:0000313" key="1">
    <source>
        <dbReference type="EMBL" id="GFO31319.1"/>
    </source>
</evidence>